<evidence type="ECO:0000313" key="5">
    <source>
        <dbReference type="EMBL" id="KAG2974034.1"/>
    </source>
</evidence>
<keyword evidence="9" id="KW-1185">Reference proteome</keyword>
<dbReference type="AlphaFoldDB" id="A0A329RK92"/>
<feature type="domain" description="Aminotransferase class V" evidence="1">
    <location>
        <begin position="134"/>
        <end position="545"/>
    </location>
</feature>
<sequence length="723" mass="79977">MPPTSSEDSTATALPKPWVSQVFRVSESGEVGRSSIIQEIREKEKALAGSEKSLSIVGSDIDPLGMSTTSFDFEEGDADTSNSSTVRDGSICVDNEMETSDDENDDQLLRGIADDMIGRNVPFQSPFGVKAQCYADYTASGKSLESIEQFMRNKVMPTYGNTHTTTSVTGLQTTAFREEARQIIAEAVNARESKDVVLFAGQGCTSAIQKLISALGINTSKRLRLSSKRPVVFTGPFAHHSNLLPWRESLAADIVEIPEANGGGLNVKELERQLKHYSSRKLKIGTFTAATNLTGMRMDVDKISRLLHRHGALACWDYATCAPYVEIDMNPSDPLAYKDAIFFSGHKFVGGPGSPGVLVVKKKLMHTEVPTMPGGGTVLFVTEKAHSYLKDTVEREEGGTPDILGSIRLGLAFALKQRVGTKKIMAQERRHVQRVRESLGGNKHIVLLGRQNDKMDQLPIFSMMVRYGDRFLHHNFVCALLNDLFGVQARGGCQCAGPFGARLLGVSKEHTIALGHAFVEKDEVIKPGVVRMSFPYFAGDAEVEYILDAMNFVADHGWKFLPQYEFDIHSAAWRHSSRSKDNLPTKSCLSELQFFSDGSSSSSTLDEPIRSIATHRCENLEQAALQADACMKEAALLDSFPEGQKVLKSHEWLRWFVYPYEAVADYKKNGDKVALTDKITGPCQPQLYLEDAMNHIWDGMPSMSKLKRSRVGRLMLRHYMPTP</sequence>
<evidence type="ECO:0000259" key="1">
    <source>
        <dbReference type="Pfam" id="PF00266"/>
    </source>
</evidence>
<comment type="caution">
    <text evidence="8">The sequence shown here is derived from an EMBL/GenBank/DDBJ whole genome shotgun (WGS) entry which is preliminary data.</text>
</comment>
<dbReference type="Gene3D" id="3.40.640.10">
    <property type="entry name" value="Type I PLP-dependent aspartate aminotransferase-like (Major domain)"/>
    <property type="match status" value="1"/>
</dbReference>
<dbReference type="EMBL" id="RCMV01001611">
    <property type="protein sequence ID" value="KAG3207882.1"/>
    <property type="molecule type" value="Genomic_DNA"/>
</dbReference>
<dbReference type="VEuPathDB" id="FungiDB:PC110_g19837"/>
<evidence type="ECO:0000313" key="4">
    <source>
        <dbReference type="EMBL" id="KAG2894574.1"/>
    </source>
</evidence>
<evidence type="ECO:0000313" key="3">
    <source>
        <dbReference type="EMBL" id="KAG2883833.1"/>
    </source>
</evidence>
<evidence type="ECO:0000313" key="6">
    <source>
        <dbReference type="EMBL" id="KAG3207882.1"/>
    </source>
</evidence>
<dbReference type="Proteomes" id="UP000774804">
    <property type="component" value="Unassembled WGS sequence"/>
</dbReference>
<name>A0A329RK92_9STRA</name>
<proteinExistence type="predicted"/>
<dbReference type="Proteomes" id="UP000251314">
    <property type="component" value="Unassembled WGS sequence"/>
</dbReference>
<protein>
    <recommendedName>
        <fullName evidence="1">Aminotransferase class V domain-containing protein</fullName>
    </recommendedName>
</protein>
<accession>A0A329RK92</accession>
<dbReference type="Proteomes" id="UP000697107">
    <property type="component" value="Unassembled WGS sequence"/>
</dbReference>
<dbReference type="InterPro" id="IPR000192">
    <property type="entry name" value="Aminotrans_V_dom"/>
</dbReference>
<dbReference type="InterPro" id="IPR015424">
    <property type="entry name" value="PyrdxlP-dep_Trfase"/>
</dbReference>
<gene>
    <name evidence="7" type="ORF">JG687_00014844</name>
    <name evidence="8" type="ORF">PC110_g19837</name>
    <name evidence="2" type="ORF">PC113_g14738</name>
    <name evidence="3" type="ORF">PC115_g21506</name>
    <name evidence="4" type="ORF">PC117_g23449</name>
    <name evidence="5" type="ORF">PC118_g14765</name>
    <name evidence="6" type="ORF">PC129_g21081</name>
</gene>
<dbReference type="EMBL" id="RCMG01000520">
    <property type="protein sequence ID" value="KAG2852767.1"/>
    <property type="molecule type" value="Genomic_DNA"/>
</dbReference>
<dbReference type="EMBL" id="RCML01000550">
    <property type="protein sequence ID" value="KAG2974034.1"/>
    <property type="molecule type" value="Genomic_DNA"/>
</dbReference>
<reference evidence="7" key="3">
    <citation type="submission" date="2021-01" db="EMBL/GenBank/DDBJ databases">
        <title>Phytophthora aleatoria, a newly-described species from Pinus radiata is distinct from Phytophthora cactorum isolates based on comparative genomics.</title>
        <authorList>
            <person name="Mcdougal R."/>
            <person name="Panda P."/>
            <person name="Williams N."/>
            <person name="Studholme D.J."/>
        </authorList>
    </citation>
    <scope>NUCLEOTIDE SEQUENCE</scope>
    <source>
        <strain evidence="7">NZFS 3830</strain>
    </source>
</reference>
<evidence type="ECO:0000313" key="8">
    <source>
        <dbReference type="EMBL" id="RAW23732.1"/>
    </source>
</evidence>
<dbReference type="EMBL" id="RCMK01001423">
    <property type="protein sequence ID" value="KAG2894574.1"/>
    <property type="molecule type" value="Genomic_DNA"/>
</dbReference>
<dbReference type="STRING" id="29920.A0A329RK92"/>
<dbReference type="PANTHER" id="PTHR43686:SF1">
    <property type="entry name" value="AMINOTRAN_5 DOMAIN-CONTAINING PROTEIN"/>
    <property type="match status" value="1"/>
</dbReference>
<dbReference type="EMBL" id="JAENGZ010001248">
    <property type="protein sequence ID" value="KAG6949459.1"/>
    <property type="molecule type" value="Genomic_DNA"/>
</dbReference>
<evidence type="ECO:0000313" key="7">
    <source>
        <dbReference type="EMBL" id="KAG6949459.1"/>
    </source>
</evidence>
<dbReference type="EMBL" id="RCMI01001540">
    <property type="protein sequence ID" value="KAG2883833.1"/>
    <property type="molecule type" value="Genomic_DNA"/>
</dbReference>
<dbReference type="Proteomes" id="UP000760860">
    <property type="component" value="Unassembled WGS sequence"/>
</dbReference>
<dbReference type="OrthoDB" id="420046at2759"/>
<dbReference type="InterPro" id="IPR015422">
    <property type="entry name" value="PyrdxlP-dep_Trfase_small"/>
</dbReference>
<dbReference type="Proteomes" id="UP000736787">
    <property type="component" value="Unassembled WGS sequence"/>
</dbReference>
<dbReference type="PANTHER" id="PTHR43686">
    <property type="entry name" value="SULFURTRANSFERASE-RELATED"/>
    <property type="match status" value="1"/>
</dbReference>
<reference evidence="8 9" key="1">
    <citation type="submission" date="2018-01" db="EMBL/GenBank/DDBJ databases">
        <title>Draft genome of the strawberry crown rot pathogen Phytophthora cactorum.</title>
        <authorList>
            <person name="Armitage A.D."/>
            <person name="Lysoe E."/>
            <person name="Nellist C.F."/>
            <person name="Harrison R.J."/>
            <person name="Brurberg M.B."/>
        </authorList>
    </citation>
    <scope>NUCLEOTIDE SEQUENCE [LARGE SCALE GENOMIC DNA]</scope>
    <source>
        <strain evidence="8 9">10300</strain>
    </source>
</reference>
<evidence type="ECO:0000313" key="9">
    <source>
        <dbReference type="Proteomes" id="UP000251314"/>
    </source>
</evidence>
<dbReference type="Proteomes" id="UP000688947">
    <property type="component" value="Unassembled WGS sequence"/>
</dbReference>
<dbReference type="Pfam" id="PF00266">
    <property type="entry name" value="Aminotran_5"/>
    <property type="match status" value="1"/>
</dbReference>
<evidence type="ECO:0000313" key="2">
    <source>
        <dbReference type="EMBL" id="KAG2852767.1"/>
    </source>
</evidence>
<dbReference type="Proteomes" id="UP000735874">
    <property type="component" value="Unassembled WGS sequence"/>
</dbReference>
<dbReference type="InterPro" id="IPR015421">
    <property type="entry name" value="PyrdxlP-dep_Trfase_major"/>
</dbReference>
<dbReference type="EMBL" id="MJFZ01001002">
    <property type="protein sequence ID" value="RAW23732.1"/>
    <property type="molecule type" value="Genomic_DNA"/>
</dbReference>
<organism evidence="8 9">
    <name type="scientific">Phytophthora cactorum</name>
    <dbReference type="NCBI Taxonomy" id="29920"/>
    <lineage>
        <taxon>Eukaryota</taxon>
        <taxon>Sar</taxon>
        <taxon>Stramenopiles</taxon>
        <taxon>Oomycota</taxon>
        <taxon>Peronosporomycetes</taxon>
        <taxon>Peronosporales</taxon>
        <taxon>Peronosporaceae</taxon>
        <taxon>Phytophthora</taxon>
    </lineage>
</organism>
<dbReference type="Gene3D" id="3.90.1150.10">
    <property type="entry name" value="Aspartate Aminotransferase, domain 1"/>
    <property type="match status" value="1"/>
</dbReference>
<reference evidence="2" key="2">
    <citation type="submission" date="2018-10" db="EMBL/GenBank/DDBJ databases">
        <title>Effector identification in a new, highly contiguous assembly of the strawberry crown rot pathogen Phytophthora cactorum.</title>
        <authorList>
            <person name="Armitage A.D."/>
            <person name="Nellist C.F."/>
            <person name="Bates H."/>
            <person name="Vickerstaff R.J."/>
            <person name="Harrison R.J."/>
        </authorList>
    </citation>
    <scope>NUCLEOTIDE SEQUENCE</scope>
    <source>
        <strain evidence="2">15-7</strain>
        <strain evidence="3">4032</strain>
        <strain evidence="4">4040</strain>
        <strain evidence="5">P415</strain>
        <strain evidence="6">P421</strain>
    </source>
</reference>
<dbReference type="SUPFAM" id="SSF53383">
    <property type="entry name" value="PLP-dependent transferases"/>
    <property type="match status" value="1"/>
</dbReference>